<evidence type="ECO:0000256" key="1">
    <source>
        <dbReference type="ARBA" id="ARBA00004479"/>
    </source>
</evidence>
<reference evidence="9 10" key="1">
    <citation type="submission" date="2024-09" db="EMBL/GenBank/DDBJ databases">
        <title>A chromosome-level genome assembly of Gray's grenadier anchovy, Coilia grayii.</title>
        <authorList>
            <person name="Fu Z."/>
        </authorList>
    </citation>
    <scope>NUCLEOTIDE SEQUENCE [LARGE SCALE GENOMIC DNA]</scope>
    <source>
        <strain evidence="9">G4</strain>
        <tissue evidence="9">Muscle</tissue>
    </source>
</reference>
<keyword evidence="5" id="KW-0393">Immunoglobulin domain</keyword>
<evidence type="ECO:0000256" key="3">
    <source>
        <dbReference type="ARBA" id="ARBA00023157"/>
    </source>
</evidence>
<evidence type="ECO:0000256" key="7">
    <source>
        <dbReference type="SAM" id="Phobius"/>
    </source>
</evidence>
<dbReference type="SMART" id="SM00409">
    <property type="entry name" value="IG"/>
    <property type="match status" value="7"/>
</dbReference>
<evidence type="ECO:0000313" key="9">
    <source>
        <dbReference type="EMBL" id="KAL2089280.1"/>
    </source>
</evidence>
<proteinExistence type="predicted"/>
<dbReference type="InterPro" id="IPR036179">
    <property type="entry name" value="Ig-like_dom_sf"/>
</dbReference>
<evidence type="ECO:0000256" key="6">
    <source>
        <dbReference type="SAM" id="MobiDB-lite"/>
    </source>
</evidence>
<evidence type="ECO:0000256" key="5">
    <source>
        <dbReference type="ARBA" id="ARBA00023319"/>
    </source>
</evidence>
<evidence type="ECO:0000313" key="10">
    <source>
        <dbReference type="Proteomes" id="UP001591681"/>
    </source>
</evidence>
<dbReference type="InterPro" id="IPR007110">
    <property type="entry name" value="Ig-like_dom"/>
</dbReference>
<feature type="domain" description="Ig-like" evidence="8">
    <location>
        <begin position="663"/>
        <end position="765"/>
    </location>
</feature>
<dbReference type="InterPro" id="IPR003599">
    <property type="entry name" value="Ig_sub"/>
</dbReference>
<dbReference type="Pfam" id="PF13927">
    <property type="entry name" value="Ig_3"/>
    <property type="match status" value="3"/>
</dbReference>
<dbReference type="Gene3D" id="2.60.40.10">
    <property type="entry name" value="Immunoglobulins"/>
    <property type="match status" value="8"/>
</dbReference>
<dbReference type="PROSITE" id="PS50835">
    <property type="entry name" value="IG_LIKE"/>
    <property type="match status" value="6"/>
</dbReference>
<dbReference type="InterPro" id="IPR013783">
    <property type="entry name" value="Ig-like_fold"/>
</dbReference>
<dbReference type="Pfam" id="PF13895">
    <property type="entry name" value="Ig_2"/>
    <property type="match status" value="1"/>
</dbReference>
<dbReference type="Pfam" id="PF08205">
    <property type="entry name" value="C2-set_2"/>
    <property type="match status" value="2"/>
</dbReference>
<feature type="domain" description="Ig-like" evidence="8">
    <location>
        <begin position="184"/>
        <end position="266"/>
    </location>
</feature>
<keyword evidence="10" id="KW-1185">Reference proteome</keyword>
<keyword evidence="4" id="KW-0325">Glycoprotein</keyword>
<accession>A0ABD1JQY3</accession>
<dbReference type="EMBL" id="JBHFQA010000012">
    <property type="protein sequence ID" value="KAL2089280.1"/>
    <property type="molecule type" value="Genomic_DNA"/>
</dbReference>
<gene>
    <name evidence="9" type="ORF">ACEWY4_013968</name>
</gene>
<dbReference type="InterPro" id="IPR051275">
    <property type="entry name" value="Cell_adhesion_signaling"/>
</dbReference>
<feature type="domain" description="Ig-like" evidence="8">
    <location>
        <begin position="1"/>
        <end position="77"/>
    </location>
</feature>
<evidence type="ECO:0000256" key="2">
    <source>
        <dbReference type="ARBA" id="ARBA00023136"/>
    </source>
</evidence>
<dbReference type="GO" id="GO:0016020">
    <property type="term" value="C:membrane"/>
    <property type="evidence" value="ECO:0007669"/>
    <property type="project" value="UniProtKB-SubCell"/>
</dbReference>
<dbReference type="SUPFAM" id="SSF48726">
    <property type="entry name" value="Immunoglobulin"/>
    <property type="match status" value="8"/>
</dbReference>
<dbReference type="SMART" id="SM00408">
    <property type="entry name" value="IGc2"/>
    <property type="match status" value="5"/>
</dbReference>
<dbReference type="PANTHER" id="PTHR11640:SF31">
    <property type="entry name" value="IRREGULAR CHIASM C-ROUGHEST PROTEIN-RELATED"/>
    <property type="match status" value="1"/>
</dbReference>
<comment type="caution">
    <text evidence="9">The sequence shown here is derived from an EMBL/GenBank/DDBJ whole genome shotgun (WGS) entry which is preliminary data.</text>
</comment>
<keyword evidence="7" id="KW-0812">Transmembrane</keyword>
<feature type="transmembrane region" description="Helical" evidence="7">
    <location>
        <begin position="759"/>
        <end position="785"/>
    </location>
</feature>
<sequence length="787" mass="86097">MFRVGDRETVRCTVKECAHTPHITWEGKEDRPLFVEILTRDSESVLLYKSVQRHHENRLQCKASCEGQEKIDQVTVKVFSFPEVPRVFGLERVVAGEEVRVGCEAGGVYPAEYTDMKLLLDEHLLVCQEGTSETHTLEAKFIFTPTRQDHGHNVTCRAKHHLPGVPATRSSIQATITLSVLYPPGVVQVSGAEVVEVGAPLTLRCSAEGQPPPQMQWRFLGSQGQWEELGRGPELHLLKVSHDDAGHYECQASNGLGQNSTRLHLSVLGPPRNTSLRLSPPQPIREGESVRFSCQTASAPMGELHLLREGERGTTELLAVGEGELDFILTNAQLNQSGRYTCHASNCYGNQTSSTNLTVTVFPLQVEVVPGGMVTTQLGSTLSLTCAASGCPHAQLSWEAPPPVQWPHPSAPRSNLSVDNPTGPWSNQSLSLDDPVQEGVYSCHAHCGSAHVSQQMRLRLFSFPSAPIIEHSGWALEGEVTVFRCVVHDVYPPASFHIRWLYRGEELTPQTPPELPPTRTTATLTSSVTMVMKPSHRGRQLSCQVELLMEGVPKQNTQRSANTTIDVHHPPRNTSLRLSTLQPIREAGSVRFSCRTASAPVGGLRLLREGKGGSTELLAVGGGELDFTLTNVQLNQSGRYTCHASNRYGNQTSSTNLIVTAPPRDTVVEVLPSAEVMEGDNITICCRSISYPPPLVTLTKLSNNTHRHSHSHTNSHTHTHSHTLLSSPNGTFHLSHLTPSDAGKYLVNVSNHLGHHTHIFSIIVTGRCVWVCICLCVCVGGCICVRV</sequence>
<keyword evidence="7" id="KW-1133">Transmembrane helix</keyword>
<evidence type="ECO:0000256" key="4">
    <source>
        <dbReference type="ARBA" id="ARBA00023180"/>
    </source>
</evidence>
<comment type="subcellular location">
    <subcellularLocation>
        <location evidence="1">Membrane</location>
        <topology evidence="1">Single-pass type I membrane protein</topology>
    </subcellularLocation>
</comment>
<dbReference type="InterPro" id="IPR003598">
    <property type="entry name" value="Ig_sub2"/>
</dbReference>
<feature type="region of interest" description="Disordered" evidence="6">
    <location>
        <begin position="402"/>
        <end position="425"/>
    </location>
</feature>
<keyword evidence="2 7" id="KW-0472">Membrane</keyword>
<feature type="domain" description="Ig-like" evidence="8">
    <location>
        <begin position="271"/>
        <end position="360"/>
    </location>
</feature>
<keyword evidence="3" id="KW-1015">Disulfide bond</keyword>
<protein>
    <recommendedName>
        <fullName evidence="8">Ig-like domain-containing protein</fullName>
    </recommendedName>
</protein>
<evidence type="ECO:0000259" key="8">
    <source>
        <dbReference type="PROSITE" id="PS50835"/>
    </source>
</evidence>
<feature type="domain" description="Ig-like" evidence="8">
    <location>
        <begin position="464"/>
        <end position="660"/>
    </location>
</feature>
<dbReference type="InterPro" id="IPR013162">
    <property type="entry name" value="CD80_C2-set"/>
</dbReference>
<dbReference type="AlphaFoldDB" id="A0ABD1JQY3"/>
<dbReference type="CDD" id="cd00096">
    <property type="entry name" value="Ig"/>
    <property type="match status" value="1"/>
</dbReference>
<feature type="compositionally biased region" description="Polar residues" evidence="6">
    <location>
        <begin position="412"/>
        <end position="425"/>
    </location>
</feature>
<organism evidence="9 10">
    <name type="scientific">Coilia grayii</name>
    <name type="common">Gray's grenadier anchovy</name>
    <dbReference type="NCBI Taxonomy" id="363190"/>
    <lineage>
        <taxon>Eukaryota</taxon>
        <taxon>Metazoa</taxon>
        <taxon>Chordata</taxon>
        <taxon>Craniata</taxon>
        <taxon>Vertebrata</taxon>
        <taxon>Euteleostomi</taxon>
        <taxon>Actinopterygii</taxon>
        <taxon>Neopterygii</taxon>
        <taxon>Teleostei</taxon>
        <taxon>Clupei</taxon>
        <taxon>Clupeiformes</taxon>
        <taxon>Clupeoidei</taxon>
        <taxon>Engraulidae</taxon>
        <taxon>Coilinae</taxon>
        <taxon>Coilia</taxon>
    </lineage>
</organism>
<dbReference type="Proteomes" id="UP001591681">
    <property type="component" value="Unassembled WGS sequence"/>
</dbReference>
<name>A0ABD1JQY3_9TELE</name>
<feature type="domain" description="Ig-like" evidence="8">
    <location>
        <begin position="363"/>
        <end position="459"/>
    </location>
</feature>
<dbReference type="PANTHER" id="PTHR11640">
    <property type="entry name" value="NEPHRIN"/>
    <property type="match status" value="1"/>
</dbReference>